<organism evidence="3 4">
    <name type="scientific">Pseudomonas spirodelae</name>
    <dbReference type="NCBI Taxonomy" id="3101751"/>
    <lineage>
        <taxon>Bacteria</taxon>
        <taxon>Pseudomonadati</taxon>
        <taxon>Pseudomonadota</taxon>
        <taxon>Gammaproteobacteria</taxon>
        <taxon>Pseudomonadales</taxon>
        <taxon>Pseudomonadaceae</taxon>
        <taxon>Pseudomonas</taxon>
    </lineage>
</organism>
<evidence type="ECO:0000313" key="4">
    <source>
        <dbReference type="Proteomes" id="UP001292571"/>
    </source>
</evidence>
<dbReference type="InterPro" id="IPR007432">
    <property type="entry name" value="DUF480"/>
</dbReference>
<dbReference type="RefSeq" id="WP_322948461.1">
    <property type="nucleotide sequence ID" value="NZ_JAYEET010000013.1"/>
</dbReference>
<dbReference type="Pfam" id="PF04337">
    <property type="entry name" value="DUF480"/>
    <property type="match status" value="1"/>
</dbReference>
<gene>
    <name evidence="3" type="ORF">SOP97_05150</name>
</gene>
<dbReference type="PANTHER" id="PTHR38768:SF1">
    <property type="entry name" value="UPF0502 PROTEIN YCEH"/>
    <property type="match status" value="1"/>
</dbReference>
<keyword evidence="4" id="KW-1185">Reference proteome</keyword>
<comment type="similarity">
    <text evidence="1">Belongs to the UPF0502 family.</text>
</comment>
<name>A0ABU5P6F2_9PSED</name>
<evidence type="ECO:0000313" key="3">
    <source>
        <dbReference type="EMBL" id="MEA1605206.1"/>
    </source>
</evidence>
<dbReference type="HAMAP" id="MF_01584">
    <property type="entry name" value="UPF0502"/>
    <property type="match status" value="1"/>
</dbReference>
<dbReference type="Proteomes" id="UP001292571">
    <property type="component" value="Unassembled WGS sequence"/>
</dbReference>
<dbReference type="InterPro" id="IPR036388">
    <property type="entry name" value="WH-like_DNA-bd_sf"/>
</dbReference>
<dbReference type="PANTHER" id="PTHR38768">
    <property type="entry name" value="UPF0502 PROTEIN YCEH"/>
    <property type="match status" value="1"/>
</dbReference>
<reference evidence="3 4" key="1">
    <citation type="submission" date="2023-12" db="EMBL/GenBank/DDBJ databases">
        <title>Pseudomonas sp. T5W1.</title>
        <authorList>
            <person name="Maltman C."/>
        </authorList>
    </citation>
    <scope>NUCLEOTIDE SEQUENCE [LARGE SCALE GENOMIC DNA]</scope>
    <source>
        <strain evidence="3 4">T5W1</strain>
    </source>
</reference>
<dbReference type="EMBL" id="JAYEET010000013">
    <property type="protein sequence ID" value="MEA1605206.1"/>
    <property type="molecule type" value="Genomic_DNA"/>
</dbReference>
<comment type="caution">
    <text evidence="3">The sequence shown here is derived from an EMBL/GenBank/DDBJ whole genome shotgun (WGS) entry which is preliminary data.</text>
</comment>
<protein>
    <submittedName>
        <fullName evidence="3">DUF480 domain-containing protein</fullName>
    </submittedName>
</protein>
<dbReference type="Gene3D" id="1.10.10.10">
    <property type="entry name" value="Winged helix-like DNA-binding domain superfamily/Winged helix DNA-binding domain"/>
    <property type="match status" value="2"/>
</dbReference>
<dbReference type="SUPFAM" id="SSF46785">
    <property type="entry name" value="Winged helix' DNA-binding domain"/>
    <property type="match status" value="2"/>
</dbReference>
<keyword evidence="2" id="KW-0175">Coiled coil</keyword>
<accession>A0ABU5P6F2</accession>
<evidence type="ECO:0000256" key="1">
    <source>
        <dbReference type="HAMAP-Rule" id="MF_01584"/>
    </source>
</evidence>
<dbReference type="InterPro" id="IPR036390">
    <property type="entry name" value="WH_DNA-bd_sf"/>
</dbReference>
<sequence length="220" mass="24125">MSDESVGEAAMPSLTLAEARVLGCLIEKQLTTPEAYPLTLNALVLACNQKTSREPVLNLTAGQVGQALRSLEGRGMARLVMGSRADRWEHRVDKALELVAAQVVLLGLLLLRGPQTLNELLTRTSRMHDFEDVEQVQHHLERLISRELACLLPRQPGQREERYMHVLGDPADLQAALAAKINEPGRASSSSSQEGRVEALEARVAELEQRLAQLEAALNA</sequence>
<evidence type="ECO:0000256" key="2">
    <source>
        <dbReference type="SAM" id="Coils"/>
    </source>
</evidence>
<feature type="coiled-coil region" evidence="2">
    <location>
        <begin position="190"/>
        <end position="217"/>
    </location>
</feature>
<proteinExistence type="inferred from homology"/>